<evidence type="ECO:0000313" key="1">
    <source>
        <dbReference type="EMBL" id="SPD20185.1"/>
    </source>
</evidence>
<protein>
    <recommendedName>
        <fullName evidence="2">PB1 domain-containing protein</fullName>
    </recommendedName>
</protein>
<accession>A0A2N9I7D4</accession>
<reference evidence="1" key="1">
    <citation type="submission" date="2018-02" db="EMBL/GenBank/DDBJ databases">
        <authorList>
            <person name="Cohen D.B."/>
            <person name="Kent A.D."/>
        </authorList>
    </citation>
    <scope>NUCLEOTIDE SEQUENCE</scope>
</reference>
<dbReference type="AlphaFoldDB" id="A0A2N9I7D4"/>
<dbReference type="EMBL" id="OIVN01004963">
    <property type="protein sequence ID" value="SPD20185.1"/>
    <property type="molecule type" value="Genomic_DNA"/>
</dbReference>
<sequence>MAPTMYIVYLRFNGEIIYGQNGAEYQGSQMKFIRVHRGISFVELETKIFNALQLDNQSHRITVTYRCPQEVISPHINYMTLLITDDDGVNLMFDMLDATPELKGIELYISVEDCVGEGAEPLTQDDGDGLEAEDCVGEDVQQMTVDDTAPFTQPSTVGRCTPQLHEIPTSVEDCGSQHST</sequence>
<name>A0A2N9I7D4_FAGSY</name>
<gene>
    <name evidence="1" type="ORF">FSB_LOCUS48067</name>
</gene>
<evidence type="ECO:0008006" key="2">
    <source>
        <dbReference type="Google" id="ProtNLM"/>
    </source>
</evidence>
<organism evidence="1">
    <name type="scientific">Fagus sylvatica</name>
    <name type="common">Beechnut</name>
    <dbReference type="NCBI Taxonomy" id="28930"/>
    <lineage>
        <taxon>Eukaryota</taxon>
        <taxon>Viridiplantae</taxon>
        <taxon>Streptophyta</taxon>
        <taxon>Embryophyta</taxon>
        <taxon>Tracheophyta</taxon>
        <taxon>Spermatophyta</taxon>
        <taxon>Magnoliopsida</taxon>
        <taxon>eudicotyledons</taxon>
        <taxon>Gunneridae</taxon>
        <taxon>Pentapetalae</taxon>
        <taxon>rosids</taxon>
        <taxon>fabids</taxon>
        <taxon>Fagales</taxon>
        <taxon>Fagaceae</taxon>
        <taxon>Fagus</taxon>
    </lineage>
</organism>
<proteinExistence type="predicted"/>